<gene>
    <name evidence="10" type="ORF">RVR_4824</name>
</gene>
<feature type="domain" description="Integral membrane bound transporter" evidence="9">
    <location>
        <begin position="322"/>
        <end position="447"/>
    </location>
</feature>
<feature type="transmembrane region" description="Helical" evidence="8">
    <location>
        <begin position="28"/>
        <end position="50"/>
    </location>
</feature>
<feature type="transmembrane region" description="Helical" evidence="8">
    <location>
        <begin position="434"/>
        <end position="453"/>
    </location>
</feature>
<dbReference type="EMBL" id="AP018365">
    <property type="protein sequence ID" value="BBA98585.1"/>
    <property type="molecule type" value="Genomic_DNA"/>
</dbReference>
<feature type="transmembrane region" description="Helical" evidence="8">
    <location>
        <begin position="366"/>
        <end position="392"/>
    </location>
</feature>
<keyword evidence="11" id="KW-1185">Reference proteome</keyword>
<evidence type="ECO:0000256" key="3">
    <source>
        <dbReference type="ARBA" id="ARBA00022692"/>
    </source>
</evidence>
<dbReference type="AlphaFoldDB" id="A0A7U3VPD2"/>
<dbReference type="Proteomes" id="UP000595703">
    <property type="component" value="Chromosome"/>
</dbReference>
<dbReference type="RefSeq" id="WP_237404802.1">
    <property type="nucleotide sequence ID" value="NZ_AP018365.1"/>
</dbReference>
<feature type="transmembrane region" description="Helical" evidence="8">
    <location>
        <begin position="80"/>
        <end position="98"/>
    </location>
</feature>
<dbReference type="GO" id="GO:0005886">
    <property type="term" value="C:plasma membrane"/>
    <property type="evidence" value="ECO:0007669"/>
    <property type="project" value="UniProtKB-SubCell"/>
</dbReference>
<reference evidence="10 11" key="1">
    <citation type="journal article" date="2010" name="J. Bacteriol.">
        <title>Biochemical characterization of a novel indole prenyltransferase from Streptomyces sp. SN-593.</title>
        <authorList>
            <person name="Takahashi S."/>
            <person name="Takagi H."/>
            <person name="Toyoda A."/>
            <person name="Uramoto M."/>
            <person name="Nogawa T."/>
            <person name="Ueki M."/>
            <person name="Sakaki Y."/>
            <person name="Osada H."/>
        </authorList>
    </citation>
    <scope>NUCLEOTIDE SEQUENCE [LARGE SCALE GENOMIC DNA]</scope>
    <source>
        <strain evidence="10 11">SN-593</strain>
    </source>
</reference>
<organism evidence="10 11">
    <name type="scientific">Actinacidiphila reveromycinica</name>
    <dbReference type="NCBI Taxonomy" id="659352"/>
    <lineage>
        <taxon>Bacteria</taxon>
        <taxon>Bacillati</taxon>
        <taxon>Actinomycetota</taxon>
        <taxon>Actinomycetes</taxon>
        <taxon>Kitasatosporales</taxon>
        <taxon>Streptomycetaceae</taxon>
        <taxon>Actinacidiphila</taxon>
    </lineage>
</organism>
<evidence type="ECO:0000256" key="6">
    <source>
        <dbReference type="ARBA" id="ARBA00043993"/>
    </source>
</evidence>
<name>A0A7U3VPD2_9ACTN</name>
<evidence type="ECO:0000256" key="5">
    <source>
        <dbReference type="ARBA" id="ARBA00023136"/>
    </source>
</evidence>
<feature type="transmembrane region" description="Helical" evidence="8">
    <location>
        <begin position="404"/>
        <end position="422"/>
    </location>
</feature>
<keyword evidence="2" id="KW-1003">Cell membrane</keyword>
<feature type="region of interest" description="Disordered" evidence="7">
    <location>
        <begin position="540"/>
        <end position="559"/>
    </location>
</feature>
<accession>A0A7U3VPD2</accession>
<evidence type="ECO:0000256" key="2">
    <source>
        <dbReference type="ARBA" id="ARBA00022475"/>
    </source>
</evidence>
<feature type="transmembrane region" description="Helical" evidence="8">
    <location>
        <begin position="308"/>
        <end position="330"/>
    </location>
</feature>
<comment type="similarity">
    <text evidence="6">Belongs to the YccS/YhfK family.</text>
</comment>
<comment type="subcellular location">
    <subcellularLocation>
        <location evidence="1">Cell membrane</location>
        <topology evidence="1">Multi-pass membrane protein</topology>
    </subcellularLocation>
</comment>
<dbReference type="Pfam" id="PF13515">
    <property type="entry name" value="FUSC_2"/>
    <property type="match status" value="1"/>
</dbReference>
<evidence type="ECO:0000256" key="8">
    <source>
        <dbReference type="SAM" id="Phobius"/>
    </source>
</evidence>
<evidence type="ECO:0000313" key="11">
    <source>
        <dbReference type="Proteomes" id="UP000595703"/>
    </source>
</evidence>
<sequence length="559" mass="58406">MSKTVLPPHGPRRLPTAGVLRLGRTSDIWFKPAVSAVVASAVPNVILLCLDRLDLAVYTMAGSLCATYAHNRPYANRARTMVGVIIGMVAGLATALVTSSLVDGTMALITVGALLAAVQKLLCDATRIGPPAHVIFTFISSAALFVPQRIGQVPGHLALTLGAAALAYLVSMAPGLFRPQGPERRAVRGALRATARYAGLPAGDPETGPARDAAAAAIQIGWQNLLLSGRRTEDRRALERLLIRAEIVLASPTAPDAGLLAGWADRLRGTGPVPRPADPGGDTDLLGVEVEHAFPGPSLLRRMRPGGLLLPVAVRTFAGCALAGYVSFGLGVGRPYWAIVTAAAVSQANVSQSWRRSIQRVVGNVVGVLVFVAVTPLTDTGSTALVLVALAFNFAAEAFMPRNYWLGSICVTPMALLIVEFARPQSAGVLLTDRVVDTLVGAVVGMLAAMAVVTRRPGRILAVALSGARAAQQDARRVLADPQPDPARLEAARRRLTFALVELREVRDIAAGEWWQAPLPEQDVLAVQRGGHRTLAETVRAQGLGNGGTAADTGGGAAA</sequence>
<evidence type="ECO:0000313" key="10">
    <source>
        <dbReference type="EMBL" id="BBA98585.1"/>
    </source>
</evidence>
<evidence type="ECO:0000256" key="7">
    <source>
        <dbReference type="SAM" id="MobiDB-lite"/>
    </source>
</evidence>
<feature type="compositionally biased region" description="Gly residues" evidence="7">
    <location>
        <begin position="544"/>
        <end position="559"/>
    </location>
</feature>
<dbReference type="InterPro" id="IPR049453">
    <property type="entry name" value="Memb_transporter_dom"/>
</dbReference>
<dbReference type="PANTHER" id="PTHR30509">
    <property type="entry name" value="P-HYDROXYBENZOIC ACID EFFLUX PUMP SUBUNIT-RELATED"/>
    <property type="match status" value="1"/>
</dbReference>
<reference evidence="10 11" key="4">
    <citation type="journal article" date="2020" name="Sci. Rep.">
        <title>beta-carboline chemical signals induce reveromycin production through a LuxR family regulator in Streptomyces sp. SN-593.</title>
        <authorList>
            <person name="Panthee S."/>
            <person name="Kito N."/>
            <person name="Hayashi T."/>
            <person name="Shimizu T."/>
            <person name="Ishikawa J."/>
            <person name="Hamamoto H."/>
            <person name="Osada H."/>
            <person name="Takahashi S."/>
        </authorList>
    </citation>
    <scope>NUCLEOTIDE SEQUENCE [LARGE SCALE GENOMIC DNA]</scope>
    <source>
        <strain evidence="10 11">SN-593</strain>
    </source>
</reference>
<feature type="transmembrane region" description="Helical" evidence="8">
    <location>
        <begin position="157"/>
        <end position="177"/>
    </location>
</feature>
<evidence type="ECO:0000256" key="1">
    <source>
        <dbReference type="ARBA" id="ARBA00004651"/>
    </source>
</evidence>
<dbReference type="KEGG" id="arev:RVR_4824"/>
<keyword evidence="5 8" id="KW-0472">Membrane</keyword>
<dbReference type="PANTHER" id="PTHR30509:SF9">
    <property type="entry name" value="MULTIDRUG RESISTANCE PROTEIN MDTO"/>
    <property type="match status" value="1"/>
</dbReference>
<evidence type="ECO:0000256" key="4">
    <source>
        <dbReference type="ARBA" id="ARBA00022989"/>
    </source>
</evidence>
<feature type="transmembrane region" description="Helical" evidence="8">
    <location>
        <begin position="134"/>
        <end position="151"/>
    </location>
</feature>
<evidence type="ECO:0000259" key="9">
    <source>
        <dbReference type="Pfam" id="PF13515"/>
    </source>
</evidence>
<reference evidence="10 11" key="3">
    <citation type="journal article" date="2011" name="Nat. Chem. Biol.">
        <title>Reveromycin A biosynthesis uses RevG and RevJ for stereospecific spiroacetal formation.</title>
        <authorList>
            <person name="Takahashi S."/>
            <person name="Toyoda A."/>
            <person name="Sekiyama Y."/>
            <person name="Takagi H."/>
            <person name="Nogawa T."/>
            <person name="Uramoto M."/>
            <person name="Suzuki R."/>
            <person name="Koshino H."/>
            <person name="Kumano T."/>
            <person name="Panthee S."/>
            <person name="Dairi T."/>
            <person name="Ishikawa J."/>
            <person name="Ikeda H."/>
            <person name="Sakaki Y."/>
            <person name="Osada H."/>
        </authorList>
    </citation>
    <scope>NUCLEOTIDE SEQUENCE [LARGE SCALE GENOMIC DNA]</scope>
    <source>
        <strain evidence="10 11">SN-593</strain>
    </source>
</reference>
<keyword evidence="3 8" id="KW-0812">Transmembrane</keyword>
<proteinExistence type="inferred from homology"/>
<keyword evidence="4 8" id="KW-1133">Transmembrane helix</keyword>
<protein>
    <submittedName>
        <fullName evidence="10">Putative integral membrane protein</fullName>
    </submittedName>
</protein>
<reference evidence="10 11" key="2">
    <citation type="journal article" date="2011" name="J. Antibiot.">
        <title>Furaquinocins I and J: novel polyketide isoprenoid hybrid compounds from Streptomyces reveromyceticus SN-593.</title>
        <authorList>
            <person name="Panthee S."/>
            <person name="Takahashi S."/>
            <person name="Takagi H."/>
            <person name="Nogawa T."/>
            <person name="Oowada E."/>
            <person name="Uramoto M."/>
            <person name="Osada H."/>
        </authorList>
    </citation>
    <scope>NUCLEOTIDE SEQUENCE [LARGE SCALE GENOMIC DNA]</scope>
    <source>
        <strain evidence="10 11">SN-593</strain>
    </source>
</reference>